<organism evidence="1 2">
    <name type="scientific">Jeotgalibacillus marinus</name>
    <dbReference type="NCBI Taxonomy" id="86667"/>
    <lineage>
        <taxon>Bacteria</taxon>
        <taxon>Bacillati</taxon>
        <taxon>Bacillota</taxon>
        <taxon>Bacilli</taxon>
        <taxon>Bacillales</taxon>
        <taxon>Caryophanaceae</taxon>
        <taxon>Jeotgalibacillus</taxon>
    </lineage>
</organism>
<sequence length="137" mass="15216">MYSKIGNVSIIDFSSSSVLQVGDSNNIDSLANVFAVQRQQEQFYNFEAPYSMYPIFSRPPKPFRCSCPPTLNYPSKNTVGIFRNIGFDAASVLHVGNTCHVRMVSRVINVRQLEKPLQDKEAEPAVPGILVPLQPLG</sequence>
<comment type="caution">
    <text evidence="1">The sequence shown here is derived from an EMBL/GenBank/DDBJ whole genome shotgun (WGS) entry which is preliminary data.</text>
</comment>
<proteinExistence type="predicted"/>
<dbReference type="EMBL" id="JBFMIA010000004">
    <property type="protein sequence ID" value="MEW9501634.1"/>
    <property type="molecule type" value="Genomic_DNA"/>
</dbReference>
<dbReference type="RefSeq" id="WP_367779115.1">
    <property type="nucleotide sequence ID" value="NZ_JBFMIA010000004.1"/>
</dbReference>
<reference evidence="1 2" key="1">
    <citation type="journal article" date="1979" name="Int. J. Syst. Evol. Microbiol.">
        <title>Bacillus globisporus subsp. marinus subsp. nov.</title>
        <authorList>
            <person name="Liu H."/>
        </authorList>
    </citation>
    <scope>NUCLEOTIDE SEQUENCE [LARGE SCALE GENOMIC DNA]</scope>
    <source>
        <strain evidence="1 2">DSM 1297</strain>
    </source>
</reference>
<evidence type="ECO:0000313" key="1">
    <source>
        <dbReference type="EMBL" id="MEW9501634.1"/>
    </source>
</evidence>
<accession>A0ABV3Q402</accession>
<dbReference type="Proteomes" id="UP001556040">
    <property type="component" value="Unassembled WGS sequence"/>
</dbReference>
<dbReference type="Pfam" id="PF10970">
    <property type="entry name" value="GerPE"/>
    <property type="match status" value="1"/>
</dbReference>
<name>A0ABV3Q402_9BACL</name>
<keyword evidence="2" id="KW-1185">Reference proteome</keyword>
<evidence type="ECO:0000313" key="2">
    <source>
        <dbReference type="Proteomes" id="UP001556040"/>
    </source>
</evidence>
<protein>
    <submittedName>
        <fullName evidence="1">Spore germination protein GerPE</fullName>
    </submittedName>
</protein>
<dbReference type="InterPro" id="IPR024496">
    <property type="entry name" value="Spore_germ_GerPE"/>
</dbReference>
<gene>
    <name evidence="1" type="ORF">AB1471_07445</name>
</gene>